<dbReference type="Gene3D" id="3.40.50.1820">
    <property type="entry name" value="alpha/beta hydrolase"/>
    <property type="match status" value="1"/>
</dbReference>
<keyword evidence="5" id="KW-1185">Reference proteome</keyword>
<dbReference type="EMBL" id="VNJK01000001">
    <property type="protein sequence ID" value="TVX91631.1"/>
    <property type="molecule type" value="Genomic_DNA"/>
</dbReference>
<sequence>MTLDPQAKLYLTRVNNVTSLRGEHGEAKSVSRVEDFQIPVKNGEITVRVYTPNERGSLPVFVYLHGGGWVAGDINEVDTLCRNIANEAECIVVSVGYRKAFTHKFPVPLEDCYEATKWVAENCSMLNGDKTKIAIGGDSAGGNLAAGVATMAQKFNNLSLVAQVLIYPNLDLTLTFNKAQSYRENAEGYLLTTQAVFWAAQNYLGNDINRYNVFASALLNNDLENLPPTLIITAEYDPLRDDGATYAKRLEEAGIPVEYKCYEGMIHGFFWLGGIMDKAVQARSQVSNYLKDVFAKKNNER</sequence>
<gene>
    <name evidence="4" type="ORF">FPZ44_00290</name>
</gene>
<feature type="domain" description="Alpha/beta hydrolase fold-3" evidence="3">
    <location>
        <begin position="61"/>
        <end position="270"/>
    </location>
</feature>
<reference evidence="4 5" key="1">
    <citation type="submission" date="2019-07" db="EMBL/GenBank/DDBJ databases">
        <authorList>
            <person name="Kim J."/>
        </authorList>
    </citation>
    <scope>NUCLEOTIDE SEQUENCE [LARGE SCALE GENOMIC DNA]</scope>
    <source>
        <strain evidence="4 5">N4</strain>
    </source>
</reference>
<name>A0A559IVK1_9BACL</name>
<evidence type="ECO:0000256" key="1">
    <source>
        <dbReference type="ARBA" id="ARBA00010515"/>
    </source>
</evidence>
<dbReference type="Proteomes" id="UP000318102">
    <property type="component" value="Unassembled WGS sequence"/>
</dbReference>
<dbReference type="InterPro" id="IPR029058">
    <property type="entry name" value="AB_hydrolase_fold"/>
</dbReference>
<dbReference type="GO" id="GO:0016787">
    <property type="term" value="F:hydrolase activity"/>
    <property type="evidence" value="ECO:0007669"/>
    <property type="project" value="UniProtKB-KW"/>
</dbReference>
<dbReference type="RefSeq" id="WP_144986315.1">
    <property type="nucleotide sequence ID" value="NZ_VNJK01000001.1"/>
</dbReference>
<evidence type="ECO:0000259" key="3">
    <source>
        <dbReference type="Pfam" id="PF07859"/>
    </source>
</evidence>
<dbReference type="InterPro" id="IPR050300">
    <property type="entry name" value="GDXG_lipolytic_enzyme"/>
</dbReference>
<dbReference type="OrthoDB" id="9815425at2"/>
<evidence type="ECO:0000313" key="5">
    <source>
        <dbReference type="Proteomes" id="UP000318102"/>
    </source>
</evidence>
<dbReference type="AlphaFoldDB" id="A0A559IVK1"/>
<keyword evidence="2 4" id="KW-0378">Hydrolase</keyword>
<dbReference type="FunFam" id="3.40.50.1820:FF:000089">
    <property type="entry name" value="Alpha/beta hydrolase"/>
    <property type="match status" value="1"/>
</dbReference>
<proteinExistence type="inferred from homology"/>
<evidence type="ECO:0000256" key="2">
    <source>
        <dbReference type="ARBA" id="ARBA00022801"/>
    </source>
</evidence>
<protein>
    <submittedName>
        <fullName evidence="4">Alpha/beta hydrolase</fullName>
    </submittedName>
</protein>
<comment type="caution">
    <text evidence="4">The sequence shown here is derived from an EMBL/GenBank/DDBJ whole genome shotgun (WGS) entry which is preliminary data.</text>
</comment>
<dbReference type="SUPFAM" id="SSF53474">
    <property type="entry name" value="alpha/beta-Hydrolases"/>
    <property type="match status" value="1"/>
</dbReference>
<accession>A0A559IVK1</accession>
<dbReference type="PANTHER" id="PTHR48081:SF8">
    <property type="entry name" value="ALPHA_BETA HYDROLASE FOLD-3 DOMAIN-CONTAINING PROTEIN-RELATED"/>
    <property type="match status" value="1"/>
</dbReference>
<dbReference type="PANTHER" id="PTHR48081">
    <property type="entry name" value="AB HYDROLASE SUPERFAMILY PROTEIN C4A8.06C"/>
    <property type="match status" value="1"/>
</dbReference>
<dbReference type="InterPro" id="IPR013094">
    <property type="entry name" value="AB_hydrolase_3"/>
</dbReference>
<evidence type="ECO:0000313" key="4">
    <source>
        <dbReference type="EMBL" id="TVX91631.1"/>
    </source>
</evidence>
<organism evidence="4 5">
    <name type="scientific">Paenibacillus agilis</name>
    <dbReference type="NCBI Taxonomy" id="3020863"/>
    <lineage>
        <taxon>Bacteria</taxon>
        <taxon>Bacillati</taxon>
        <taxon>Bacillota</taxon>
        <taxon>Bacilli</taxon>
        <taxon>Bacillales</taxon>
        <taxon>Paenibacillaceae</taxon>
        <taxon>Paenibacillus</taxon>
    </lineage>
</organism>
<comment type="similarity">
    <text evidence="1">Belongs to the 'GDXG' lipolytic enzyme family.</text>
</comment>
<dbReference type="Pfam" id="PF07859">
    <property type="entry name" value="Abhydrolase_3"/>
    <property type="match status" value="1"/>
</dbReference>